<dbReference type="HOGENOM" id="CLU_1594728_0_0_1"/>
<evidence type="ECO:0000256" key="1">
    <source>
        <dbReference type="SAM" id="MobiDB-lite"/>
    </source>
</evidence>
<dbReference type="AlphaFoldDB" id="A0A0D0ATB2"/>
<evidence type="ECO:0000313" key="3">
    <source>
        <dbReference type="Proteomes" id="UP000053593"/>
    </source>
</evidence>
<dbReference type="OrthoDB" id="301415at2759"/>
<name>A0A0D0ATB2_9AGAR</name>
<protein>
    <submittedName>
        <fullName evidence="2">Uncharacterized protein</fullName>
    </submittedName>
</protein>
<feature type="compositionally biased region" description="Low complexity" evidence="1">
    <location>
        <begin position="111"/>
        <end position="120"/>
    </location>
</feature>
<dbReference type="Proteomes" id="UP000053593">
    <property type="component" value="Unassembled WGS sequence"/>
</dbReference>
<gene>
    <name evidence="2" type="ORF">GYMLUDRAFT_1025087</name>
</gene>
<proteinExistence type="predicted"/>
<feature type="region of interest" description="Disordered" evidence="1">
    <location>
        <begin position="84"/>
        <end position="120"/>
    </location>
</feature>
<dbReference type="EMBL" id="KN834825">
    <property type="protein sequence ID" value="KIK53700.1"/>
    <property type="molecule type" value="Genomic_DNA"/>
</dbReference>
<sequence>MTELKLKTVDGLLQHFANLGYVSAQQVAARKLSIRLIIEERFLVCFHYSCNGLLCSSVGWPQDDTWDEHLVGESGRLSVASATGHTSSTSAHCNRSSASLQKRKLTDQESHSSSNSRNSSEGLSAIIRTSAFRPRVFYSRKVLLQTFKFKKVAYDADTRQFSAEPEA</sequence>
<accession>A0A0D0ATB2</accession>
<organism evidence="2 3">
    <name type="scientific">Collybiopsis luxurians FD-317 M1</name>
    <dbReference type="NCBI Taxonomy" id="944289"/>
    <lineage>
        <taxon>Eukaryota</taxon>
        <taxon>Fungi</taxon>
        <taxon>Dikarya</taxon>
        <taxon>Basidiomycota</taxon>
        <taxon>Agaricomycotina</taxon>
        <taxon>Agaricomycetes</taxon>
        <taxon>Agaricomycetidae</taxon>
        <taxon>Agaricales</taxon>
        <taxon>Marasmiineae</taxon>
        <taxon>Omphalotaceae</taxon>
        <taxon>Collybiopsis</taxon>
        <taxon>Collybiopsis luxurians</taxon>
    </lineage>
</organism>
<reference evidence="2 3" key="1">
    <citation type="submission" date="2014-04" db="EMBL/GenBank/DDBJ databases">
        <title>Evolutionary Origins and Diversification of the Mycorrhizal Mutualists.</title>
        <authorList>
            <consortium name="DOE Joint Genome Institute"/>
            <consortium name="Mycorrhizal Genomics Consortium"/>
            <person name="Kohler A."/>
            <person name="Kuo A."/>
            <person name="Nagy L.G."/>
            <person name="Floudas D."/>
            <person name="Copeland A."/>
            <person name="Barry K.W."/>
            <person name="Cichocki N."/>
            <person name="Veneault-Fourrey C."/>
            <person name="LaButti K."/>
            <person name="Lindquist E.A."/>
            <person name="Lipzen A."/>
            <person name="Lundell T."/>
            <person name="Morin E."/>
            <person name="Murat C."/>
            <person name="Riley R."/>
            <person name="Ohm R."/>
            <person name="Sun H."/>
            <person name="Tunlid A."/>
            <person name="Henrissat B."/>
            <person name="Grigoriev I.V."/>
            <person name="Hibbett D.S."/>
            <person name="Martin F."/>
        </authorList>
    </citation>
    <scope>NUCLEOTIDE SEQUENCE [LARGE SCALE GENOMIC DNA]</scope>
    <source>
        <strain evidence="2 3">FD-317 M1</strain>
    </source>
</reference>
<keyword evidence="3" id="KW-1185">Reference proteome</keyword>
<evidence type="ECO:0000313" key="2">
    <source>
        <dbReference type="EMBL" id="KIK53700.1"/>
    </source>
</evidence>